<dbReference type="InterPro" id="IPR046848">
    <property type="entry name" value="E_motif"/>
</dbReference>
<evidence type="ECO:0008006" key="4">
    <source>
        <dbReference type="Google" id="ProtNLM"/>
    </source>
</evidence>
<dbReference type="Gene3D" id="1.25.40.10">
    <property type="entry name" value="Tetratricopeptide repeat domain"/>
    <property type="match status" value="1"/>
</dbReference>
<dbReference type="AlphaFoldDB" id="A0A7J7HQK1"/>
<reference evidence="3" key="1">
    <citation type="journal article" date="2020" name="Nat. Commun.">
        <title>Genome assembly of wild tea tree DASZ reveals pedigree and selection history of tea varieties.</title>
        <authorList>
            <person name="Zhang W."/>
            <person name="Zhang Y."/>
            <person name="Qiu H."/>
            <person name="Guo Y."/>
            <person name="Wan H."/>
            <person name="Zhang X."/>
            <person name="Scossa F."/>
            <person name="Alseekh S."/>
            <person name="Zhang Q."/>
            <person name="Wang P."/>
            <person name="Xu L."/>
            <person name="Schmidt M.H."/>
            <person name="Jia X."/>
            <person name="Li D."/>
            <person name="Zhu A."/>
            <person name="Guo F."/>
            <person name="Chen W."/>
            <person name="Ni D."/>
            <person name="Usadel B."/>
            <person name="Fernie A.R."/>
            <person name="Wen W."/>
        </authorList>
    </citation>
    <scope>NUCLEOTIDE SEQUENCE [LARGE SCALE GENOMIC DNA]</scope>
    <source>
        <strain evidence="3">cv. G240</strain>
    </source>
</reference>
<dbReference type="Proteomes" id="UP000593564">
    <property type="component" value="Unassembled WGS sequence"/>
</dbReference>
<evidence type="ECO:0000313" key="3">
    <source>
        <dbReference type="Proteomes" id="UP000593564"/>
    </source>
</evidence>
<comment type="caution">
    <text evidence="2">The sequence shown here is derived from an EMBL/GenBank/DDBJ whole genome shotgun (WGS) entry which is preliminary data.</text>
</comment>
<proteinExistence type="predicted"/>
<accession>A0A7J7HQK1</accession>
<dbReference type="PANTHER" id="PTHR47926:SF392">
    <property type="entry name" value="PENTATRICOPEPTIDE REPEAT-CONTAINING PROTEIN"/>
    <property type="match status" value="1"/>
</dbReference>
<evidence type="ECO:0000313" key="2">
    <source>
        <dbReference type="EMBL" id="KAF5955152.1"/>
    </source>
</evidence>
<name>A0A7J7HQK1_CAMSI</name>
<sequence length="104" mass="11758">MDPGIEHYSCMVDLYARIGCLKEAMNLIEQMPFEADRCIAPGNKSLGKKVAELITDLDPDNSGACVQLSSIFETSGEWEKSEQIRKLMRDKRIQKNLSFSWAKS</sequence>
<keyword evidence="1" id="KW-0677">Repeat</keyword>
<dbReference type="GO" id="GO:0009451">
    <property type="term" value="P:RNA modification"/>
    <property type="evidence" value="ECO:0007669"/>
    <property type="project" value="InterPro"/>
</dbReference>
<reference evidence="2 3" key="2">
    <citation type="submission" date="2020-07" db="EMBL/GenBank/DDBJ databases">
        <title>Genome assembly of wild tea tree DASZ reveals pedigree and selection history of tea varieties.</title>
        <authorList>
            <person name="Zhang W."/>
        </authorList>
    </citation>
    <scope>NUCLEOTIDE SEQUENCE [LARGE SCALE GENOMIC DNA]</scope>
    <source>
        <strain evidence="3">cv. G240</strain>
        <tissue evidence="2">Leaf</tissue>
    </source>
</reference>
<organism evidence="2 3">
    <name type="scientific">Camellia sinensis</name>
    <name type="common">Tea plant</name>
    <name type="synonym">Thea sinensis</name>
    <dbReference type="NCBI Taxonomy" id="4442"/>
    <lineage>
        <taxon>Eukaryota</taxon>
        <taxon>Viridiplantae</taxon>
        <taxon>Streptophyta</taxon>
        <taxon>Embryophyta</taxon>
        <taxon>Tracheophyta</taxon>
        <taxon>Spermatophyta</taxon>
        <taxon>Magnoliopsida</taxon>
        <taxon>eudicotyledons</taxon>
        <taxon>Gunneridae</taxon>
        <taxon>Pentapetalae</taxon>
        <taxon>asterids</taxon>
        <taxon>Ericales</taxon>
        <taxon>Theaceae</taxon>
        <taxon>Camellia</taxon>
    </lineage>
</organism>
<dbReference type="InterPro" id="IPR011990">
    <property type="entry name" value="TPR-like_helical_dom_sf"/>
</dbReference>
<dbReference type="InterPro" id="IPR002885">
    <property type="entry name" value="PPR_rpt"/>
</dbReference>
<dbReference type="Pfam" id="PF20431">
    <property type="entry name" value="E_motif"/>
    <property type="match status" value="1"/>
</dbReference>
<dbReference type="InterPro" id="IPR046960">
    <property type="entry name" value="PPR_At4g14850-like_plant"/>
</dbReference>
<keyword evidence="3" id="KW-1185">Reference proteome</keyword>
<dbReference type="NCBIfam" id="TIGR00756">
    <property type="entry name" value="PPR"/>
    <property type="match status" value="1"/>
</dbReference>
<dbReference type="EMBL" id="JACBKZ010000003">
    <property type="protein sequence ID" value="KAF5955152.1"/>
    <property type="molecule type" value="Genomic_DNA"/>
</dbReference>
<dbReference type="PANTHER" id="PTHR47926">
    <property type="entry name" value="PENTATRICOPEPTIDE REPEAT-CONTAINING PROTEIN"/>
    <property type="match status" value="1"/>
</dbReference>
<protein>
    <recommendedName>
        <fullName evidence="4">Pentacotripeptide-repeat region of PRORP domain-containing protein</fullName>
    </recommendedName>
</protein>
<dbReference type="GO" id="GO:0003723">
    <property type="term" value="F:RNA binding"/>
    <property type="evidence" value="ECO:0007669"/>
    <property type="project" value="InterPro"/>
</dbReference>
<dbReference type="Pfam" id="PF01535">
    <property type="entry name" value="PPR"/>
    <property type="match status" value="1"/>
</dbReference>
<evidence type="ECO:0000256" key="1">
    <source>
        <dbReference type="ARBA" id="ARBA00022737"/>
    </source>
</evidence>
<gene>
    <name evidence="2" type="ORF">HYC85_008008</name>
</gene>